<feature type="transmembrane region" description="Helical" evidence="1">
    <location>
        <begin position="329"/>
        <end position="347"/>
    </location>
</feature>
<accession>A0ABR2JCK3</accession>
<dbReference type="Pfam" id="PF01764">
    <property type="entry name" value="Lipase_3"/>
    <property type="match status" value="1"/>
</dbReference>
<keyword evidence="1" id="KW-1133">Transmembrane helix</keyword>
<dbReference type="EMBL" id="JAPFFF010000012">
    <property type="protein sequence ID" value="KAK8875436.1"/>
    <property type="molecule type" value="Genomic_DNA"/>
</dbReference>
<feature type="transmembrane region" description="Helical" evidence="1">
    <location>
        <begin position="583"/>
        <end position="603"/>
    </location>
</feature>
<keyword evidence="1" id="KW-0812">Transmembrane</keyword>
<keyword evidence="4" id="KW-1185">Reference proteome</keyword>
<feature type="transmembrane region" description="Helical" evidence="1">
    <location>
        <begin position="472"/>
        <end position="498"/>
    </location>
</feature>
<feature type="transmembrane region" description="Helical" evidence="1">
    <location>
        <begin position="221"/>
        <end position="241"/>
    </location>
</feature>
<dbReference type="Proteomes" id="UP001470230">
    <property type="component" value="Unassembled WGS sequence"/>
</dbReference>
<evidence type="ECO:0000256" key="1">
    <source>
        <dbReference type="SAM" id="Phobius"/>
    </source>
</evidence>
<proteinExistence type="predicted"/>
<evidence type="ECO:0000313" key="3">
    <source>
        <dbReference type="EMBL" id="KAK8875436.1"/>
    </source>
</evidence>
<evidence type="ECO:0000313" key="4">
    <source>
        <dbReference type="Proteomes" id="UP001470230"/>
    </source>
</evidence>
<dbReference type="InterPro" id="IPR029058">
    <property type="entry name" value="AB_hydrolase_fold"/>
</dbReference>
<feature type="transmembrane region" description="Helical" evidence="1">
    <location>
        <begin position="510"/>
        <end position="532"/>
    </location>
</feature>
<sequence length="922" mass="106362">MKNQEYKTSRYQLLDPIDFILEPSHLSTISCGSIQSDFEFIVDERSYKCNKTIARTVFSNVNIQLSQHPETDKIFIKITDPNCYFQLIQSMMAGEYITINENNAFFLNYIASTLGNEELRSKTEIFMSRYKVNTVNINNNDNNNYAAECEYMPAKWYQVLLKLILNFFAKISIIFKIFLFLCELIGLAIGVAYIFNLFMIPLTSGIISLNMKNVYRYGVMIPYFLFNINIVSLVEIVFFYICKSNHFISKIPFSKHIQLIKLIRAVWPFCNKKAPVKFKTFQLSTSPLINSTQTENHQEEYMNNDNENNNKTKKKRKFKALFFSGENNMYNTILGFLLIVLCILFCFRNVFRFVIILFTVFIPSILIRTLFFLYSFLAILSIFPKGRSNFIEYGDFSDPFVNSIYFTESKWILFFYELFSYCKCINKNTNHNQADSGSTSISNIKDHEFLEDENQDNVSTFPFCFLKKCNPLFISFLQALFSKPTAGYLVSFGIFILLIDEWRKFNIFQIYLIIFVIILSFNTLMCSINFPFLTIQRFFTPPCSERQVQFQNKWMNNSRKRIKWNNLWFTWSKDATSIRVSRIIFIVFFSFAVVGSIFPASIFRQEELVTPKNHKNLNLKHKNNESLIYLMNPVCDLRIRDLTITQLSAIAESSYQLDDDDPTLDSMLKAFFGNNWNESLKIVNDAPKSETSHSNIRHFIYKDNLHLISIRGTDNTVDVLADIELWASSLMMNILSSSIPIFNGYASEFRTFLGYLMHLPSYMFQPFSLINSYIEIINKFVSSIQLGNGTEIVLTGHSLGGGLAKLVSVMTGYKAVSYSGPGIQAITAFYEWKDNNIGQSFINVVPNLDPVAGVDQSTGSSFLIPCNEGLIACHSIIRTMCMLATICTDSLNNQTYSFCLDNLGEKSMNEMTSIGRPYSYLS</sequence>
<feature type="domain" description="Fungal lipase-type" evidence="2">
    <location>
        <begin position="708"/>
        <end position="851"/>
    </location>
</feature>
<dbReference type="SUPFAM" id="SSF53474">
    <property type="entry name" value="alpha/beta-Hydrolases"/>
    <property type="match status" value="1"/>
</dbReference>
<feature type="transmembrane region" description="Helical" evidence="1">
    <location>
        <begin position="187"/>
        <end position="209"/>
    </location>
</feature>
<dbReference type="InterPro" id="IPR002921">
    <property type="entry name" value="Fungal_lipase-type"/>
</dbReference>
<comment type="caution">
    <text evidence="3">The sequence shown here is derived from an EMBL/GenBank/DDBJ whole genome shotgun (WGS) entry which is preliminary data.</text>
</comment>
<organism evidence="3 4">
    <name type="scientific">Tritrichomonas musculus</name>
    <dbReference type="NCBI Taxonomy" id="1915356"/>
    <lineage>
        <taxon>Eukaryota</taxon>
        <taxon>Metamonada</taxon>
        <taxon>Parabasalia</taxon>
        <taxon>Tritrichomonadida</taxon>
        <taxon>Tritrichomonadidae</taxon>
        <taxon>Tritrichomonas</taxon>
    </lineage>
</organism>
<dbReference type="Gene3D" id="3.40.50.1820">
    <property type="entry name" value="alpha/beta hydrolase"/>
    <property type="match status" value="1"/>
</dbReference>
<protein>
    <recommendedName>
        <fullName evidence="2">Fungal lipase-type domain-containing protein</fullName>
    </recommendedName>
</protein>
<reference evidence="3 4" key="1">
    <citation type="submission" date="2024-04" db="EMBL/GenBank/DDBJ databases">
        <title>Tritrichomonas musculus Genome.</title>
        <authorList>
            <person name="Alves-Ferreira E."/>
            <person name="Grigg M."/>
            <person name="Lorenzi H."/>
            <person name="Galac M."/>
        </authorList>
    </citation>
    <scope>NUCLEOTIDE SEQUENCE [LARGE SCALE GENOMIC DNA]</scope>
    <source>
        <strain evidence="3 4">EAF2021</strain>
    </source>
</reference>
<evidence type="ECO:0000259" key="2">
    <source>
        <dbReference type="Pfam" id="PF01764"/>
    </source>
</evidence>
<feature type="transmembrane region" description="Helical" evidence="1">
    <location>
        <begin position="354"/>
        <end position="383"/>
    </location>
</feature>
<name>A0ABR2JCK3_9EUKA</name>
<keyword evidence="1" id="KW-0472">Membrane</keyword>
<feature type="transmembrane region" description="Helical" evidence="1">
    <location>
        <begin position="159"/>
        <end position="181"/>
    </location>
</feature>
<gene>
    <name evidence="3" type="ORF">M9Y10_005601</name>
</gene>